<evidence type="ECO:0000313" key="4">
    <source>
        <dbReference type="EMBL" id="GAM33448.1"/>
    </source>
</evidence>
<organism evidence="4 5">
    <name type="scientific">Talaromyces pinophilus</name>
    <name type="common">Penicillium pinophilum</name>
    <dbReference type="NCBI Taxonomy" id="128442"/>
    <lineage>
        <taxon>Eukaryota</taxon>
        <taxon>Fungi</taxon>
        <taxon>Dikarya</taxon>
        <taxon>Ascomycota</taxon>
        <taxon>Pezizomycotina</taxon>
        <taxon>Eurotiomycetes</taxon>
        <taxon>Eurotiomycetidae</taxon>
        <taxon>Eurotiales</taxon>
        <taxon>Trichocomaceae</taxon>
        <taxon>Talaromyces</taxon>
        <taxon>Talaromyces sect. Talaromyces</taxon>
    </lineage>
</organism>
<accession>A0A0B8MXV1</accession>
<dbReference type="InterPro" id="IPR036291">
    <property type="entry name" value="NAD(P)-bd_dom_sf"/>
</dbReference>
<dbReference type="PANTHER" id="PTHR10366:SF564">
    <property type="entry name" value="STEROL-4-ALPHA-CARBOXYLATE 3-DEHYDROGENASE, DECARBOXYLATING"/>
    <property type="match status" value="1"/>
</dbReference>
<dbReference type="Gene3D" id="3.40.50.720">
    <property type="entry name" value="NAD(P)-binding Rossmann-like Domain"/>
    <property type="match status" value="1"/>
</dbReference>
<gene>
    <name evidence="4" type="ORF">TCE0_004f00346</name>
</gene>
<sequence length="387" mass="42832">MSEQIPQTNHPEKDEGLKVIITGGAGCIGFATIKSLLKHHPNASIHVLDLTIPSLEVYPFSNFQEKKNQLHFYKADITSPTSLSAVFDAVRPQAVIHTASIIPSAARKRQLNNEGLWKVNVEGTRNILDIAERTEEVKALVYTSSCDAVKPDSWMDFVNATESSTQHLRDTDIKGWDNGAKAAAETLVLSSDLRIKTCAIRTHGVVGTLDQNLFPLVATSPRKISLGSGKNLYDFTSADNVGLAHVLAMNNLLGLSSTNKDREEKESANRRAFFITDGNPKPFRELQEMIWRVVDDDDPEASYAKYTVIPVWLFKGILKIAGLFTKTTISPVEVGDAVSMRYYDIGEARRVLGYRPEGNKGLEESMRDSSEWWKMSSMSISAKGGKK</sequence>
<dbReference type="InterPro" id="IPR050425">
    <property type="entry name" value="NAD(P)_dehydrat-like"/>
</dbReference>
<evidence type="ECO:0000259" key="3">
    <source>
        <dbReference type="Pfam" id="PF01073"/>
    </source>
</evidence>
<dbReference type="InterPro" id="IPR002225">
    <property type="entry name" value="3Beta_OHSteriod_DH/Estase"/>
</dbReference>
<dbReference type="EMBL" id="DF933800">
    <property type="protein sequence ID" value="GAM33448.1"/>
    <property type="molecule type" value="Genomic_DNA"/>
</dbReference>
<dbReference type="Proteomes" id="UP000053095">
    <property type="component" value="Unassembled WGS sequence"/>
</dbReference>
<reference evidence="5" key="1">
    <citation type="journal article" date="2015" name="Genome Announc.">
        <title>Draft genome sequence of Talaromyces cellulolyticus strain Y-94, a source of lignocellulosic biomass-degrading enzymes.</title>
        <authorList>
            <person name="Fujii T."/>
            <person name="Koike H."/>
            <person name="Sawayama S."/>
            <person name="Yano S."/>
            <person name="Inoue H."/>
        </authorList>
    </citation>
    <scope>NUCLEOTIDE SEQUENCE [LARGE SCALE GENOMIC DNA]</scope>
    <source>
        <strain evidence="5">Y-94</strain>
    </source>
</reference>
<dbReference type="GO" id="GO:0006694">
    <property type="term" value="P:steroid biosynthetic process"/>
    <property type="evidence" value="ECO:0007669"/>
    <property type="project" value="InterPro"/>
</dbReference>
<dbReference type="PANTHER" id="PTHR10366">
    <property type="entry name" value="NAD DEPENDENT EPIMERASE/DEHYDRATASE"/>
    <property type="match status" value="1"/>
</dbReference>
<dbReference type="SUPFAM" id="SSF51735">
    <property type="entry name" value="NAD(P)-binding Rossmann-fold domains"/>
    <property type="match status" value="1"/>
</dbReference>
<evidence type="ECO:0000313" key="5">
    <source>
        <dbReference type="Proteomes" id="UP000053095"/>
    </source>
</evidence>
<keyword evidence="1" id="KW-0560">Oxidoreductase</keyword>
<feature type="domain" description="3-beta hydroxysteroid dehydrogenase/isomerase" evidence="3">
    <location>
        <begin position="20"/>
        <end position="300"/>
    </location>
</feature>
<evidence type="ECO:0000256" key="1">
    <source>
        <dbReference type="ARBA" id="ARBA00023002"/>
    </source>
</evidence>
<evidence type="ECO:0000256" key="2">
    <source>
        <dbReference type="ARBA" id="ARBA00023445"/>
    </source>
</evidence>
<dbReference type="GO" id="GO:0016616">
    <property type="term" value="F:oxidoreductase activity, acting on the CH-OH group of donors, NAD or NADP as acceptor"/>
    <property type="evidence" value="ECO:0007669"/>
    <property type="project" value="InterPro"/>
</dbReference>
<comment type="similarity">
    <text evidence="2">Belongs to the NAD(P)-dependent epimerase/dehydratase family. Dihydroflavonol-4-reductase subfamily.</text>
</comment>
<name>A0A0B8MXV1_TALPI</name>
<dbReference type="Pfam" id="PF01073">
    <property type="entry name" value="3Beta_HSD"/>
    <property type="match status" value="1"/>
</dbReference>
<proteinExistence type="inferred from homology"/>
<keyword evidence="5" id="KW-1185">Reference proteome</keyword>
<protein>
    <submittedName>
        <fullName evidence="4">Hydroxysteroid dehydrogenase</fullName>
    </submittedName>
</protein>
<dbReference type="AlphaFoldDB" id="A0A0B8MXV1"/>